<name>A0A1B1AFI7_9PROT</name>
<evidence type="ECO:0000313" key="2">
    <source>
        <dbReference type="Proteomes" id="UP000092498"/>
    </source>
</evidence>
<reference evidence="1 2" key="1">
    <citation type="submission" date="2015-11" db="EMBL/GenBank/DDBJ databases">
        <title>Whole-Genome Sequence of Candidatus Oderbacter manganicum from the National Park Lower Oder Valley, Germany.</title>
        <authorList>
            <person name="Braun B."/>
            <person name="Liere K."/>
            <person name="Szewzyk U."/>
        </authorList>
    </citation>
    <scope>NUCLEOTIDE SEQUENCE [LARGE SCALE GENOMIC DNA]</scope>
    <source>
        <strain evidence="1 2">OTSz_A_272</strain>
    </source>
</reference>
<keyword evidence="2" id="KW-1185">Reference proteome</keyword>
<dbReference type="AlphaFoldDB" id="A0A1B1AFI7"/>
<dbReference type="STRING" id="1759059.ATE48_04935"/>
<sequence length="174" mass="19046">MIAGRETSLCRIAISADEDVSYGRFASARDALREAGFITLALLTPDQTRVVRDDHLPLNPLPIVLQGISPTTVRIAMPPDATEPVITIANGQDWVTTTFPPLRDDLTLQVARNNPALTAEELYTTARICVRPYSNVSYGDVMRVLTSIRDLGFARAGLYSEAVVAVDVQGRQIY</sequence>
<dbReference type="Proteomes" id="UP000092498">
    <property type="component" value="Chromosome"/>
</dbReference>
<organism evidence="1 2">
    <name type="scientific">Candidatus Viadribacter manganicus</name>
    <dbReference type="NCBI Taxonomy" id="1759059"/>
    <lineage>
        <taxon>Bacteria</taxon>
        <taxon>Pseudomonadati</taxon>
        <taxon>Pseudomonadota</taxon>
        <taxon>Alphaproteobacteria</taxon>
        <taxon>Hyphomonadales</taxon>
        <taxon>Hyphomonadaceae</taxon>
        <taxon>Candidatus Viadribacter</taxon>
    </lineage>
</organism>
<dbReference type="KEGG" id="cbot:ATE48_04935"/>
<evidence type="ECO:0000313" key="1">
    <source>
        <dbReference type="EMBL" id="ANP45301.1"/>
    </source>
</evidence>
<gene>
    <name evidence="1" type="ORF">ATE48_04935</name>
</gene>
<accession>A0A1B1AFI7</accession>
<dbReference type="InParanoid" id="A0A1B1AFI7"/>
<dbReference type="EMBL" id="CP013244">
    <property type="protein sequence ID" value="ANP45301.1"/>
    <property type="molecule type" value="Genomic_DNA"/>
</dbReference>
<protein>
    <submittedName>
        <fullName evidence="1">Uncharacterized protein</fullName>
    </submittedName>
</protein>
<proteinExistence type="predicted"/>